<dbReference type="Gene3D" id="3.30.457.50">
    <property type="entry name" value="Chromosome segregation protein Spc25"/>
    <property type="match status" value="1"/>
</dbReference>
<evidence type="ECO:0000313" key="14">
    <source>
        <dbReference type="Proteomes" id="UP000287166"/>
    </source>
</evidence>
<evidence type="ECO:0000256" key="6">
    <source>
        <dbReference type="ARBA" id="ARBA00023054"/>
    </source>
</evidence>
<protein>
    <recommendedName>
        <fullName evidence="9">Kinetochore protein SPC25</fullName>
    </recommendedName>
</protein>
<dbReference type="FunCoup" id="A0A401G8T2">
    <property type="interactions" value="126"/>
</dbReference>
<keyword evidence="4 9" id="KW-0498">Mitosis</keyword>
<feature type="coiled-coil region" evidence="10">
    <location>
        <begin position="91"/>
        <end position="118"/>
    </location>
</feature>
<keyword evidence="3 9" id="KW-0132">Cell division</keyword>
<evidence type="ECO:0000256" key="7">
    <source>
        <dbReference type="ARBA" id="ARBA00023306"/>
    </source>
</evidence>
<feature type="region of interest" description="Disordered" evidence="11">
    <location>
        <begin position="54"/>
        <end position="75"/>
    </location>
</feature>
<evidence type="ECO:0000256" key="10">
    <source>
        <dbReference type="SAM" id="Coils"/>
    </source>
</evidence>
<evidence type="ECO:0000256" key="4">
    <source>
        <dbReference type="ARBA" id="ARBA00022776"/>
    </source>
</evidence>
<dbReference type="AlphaFoldDB" id="A0A401G8T2"/>
<dbReference type="GO" id="GO:0051301">
    <property type="term" value="P:cell division"/>
    <property type="evidence" value="ECO:0007669"/>
    <property type="project" value="UniProtKB-UniRule"/>
</dbReference>
<keyword evidence="6 10" id="KW-0175">Coiled coil</keyword>
<dbReference type="PANTHER" id="PTHR14281">
    <property type="entry name" value="KINETOCHORE PROTEIN SPC25-RELATED"/>
    <property type="match status" value="1"/>
</dbReference>
<evidence type="ECO:0000256" key="5">
    <source>
        <dbReference type="ARBA" id="ARBA00022838"/>
    </source>
</evidence>
<comment type="similarity">
    <text evidence="1 9">Belongs to the SPC25 family.</text>
</comment>
<comment type="subunit">
    <text evidence="9">Component of the NDC80 complex.</text>
</comment>
<evidence type="ECO:0000256" key="3">
    <source>
        <dbReference type="ARBA" id="ARBA00022618"/>
    </source>
</evidence>
<dbReference type="GO" id="GO:0007059">
    <property type="term" value="P:chromosome segregation"/>
    <property type="evidence" value="ECO:0007669"/>
    <property type="project" value="InterPro"/>
</dbReference>
<dbReference type="OrthoDB" id="4056921at2759"/>
<comment type="function">
    <text evidence="9">Acts as a component of the essential kinetochore-associated NDC80 complex, which is required for chromosome segregation and spindle checkpoint activity.</text>
</comment>
<keyword evidence="7 9" id="KW-0131">Cell cycle</keyword>
<dbReference type="Proteomes" id="UP000287166">
    <property type="component" value="Unassembled WGS sequence"/>
</dbReference>
<comment type="caution">
    <text evidence="13">The sequence shown here is derived from an EMBL/GenBank/DDBJ whole genome shotgun (WGS) entry which is preliminary data.</text>
</comment>
<accession>A0A401G8T2</accession>
<dbReference type="GO" id="GO:0031262">
    <property type="term" value="C:Ndc80 complex"/>
    <property type="evidence" value="ECO:0007669"/>
    <property type="project" value="InterPro"/>
</dbReference>
<proteinExistence type="inferred from homology"/>
<dbReference type="CDD" id="cd23784">
    <property type="entry name" value="RWD_Spc25"/>
    <property type="match status" value="1"/>
</dbReference>
<dbReference type="EMBL" id="BFAD01000001">
    <property type="protein sequence ID" value="GBE78586.1"/>
    <property type="molecule type" value="Genomic_DNA"/>
</dbReference>
<feature type="domain" description="Chromosome segregation protein Spc25 C-terminal" evidence="12">
    <location>
        <begin position="172"/>
        <end position="240"/>
    </location>
</feature>
<evidence type="ECO:0000313" key="13">
    <source>
        <dbReference type="EMBL" id="GBE78586.1"/>
    </source>
</evidence>
<dbReference type="InterPro" id="IPR045143">
    <property type="entry name" value="Spc25"/>
</dbReference>
<evidence type="ECO:0000256" key="8">
    <source>
        <dbReference type="ARBA" id="ARBA00023328"/>
    </source>
</evidence>
<reference evidence="13 14" key="1">
    <citation type="journal article" date="2018" name="Sci. Rep.">
        <title>Genome sequence of the cauliflower mushroom Sparassis crispa (Hanabiratake) and its association with beneficial usage.</title>
        <authorList>
            <person name="Kiyama R."/>
            <person name="Furutani Y."/>
            <person name="Kawaguchi K."/>
            <person name="Nakanishi T."/>
        </authorList>
    </citation>
    <scope>NUCLEOTIDE SEQUENCE [LARGE SCALE GENOMIC DNA]</scope>
</reference>
<dbReference type="GeneID" id="38775503"/>
<name>A0A401G8T2_9APHY</name>
<evidence type="ECO:0000256" key="9">
    <source>
        <dbReference type="RuleBase" id="RU367150"/>
    </source>
</evidence>
<evidence type="ECO:0000259" key="12">
    <source>
        <dbReference type="Pfam" id="PF08234"/>
    </source>
</evidence>
<keyword evidence="14" id="KW-1185">Reference proteome</keyword>
<dbReference type="Pfam" id="PF08234">
    <property type="entry name" value="Spindle_Spc25"/>
    <property type="match status" value="1"/>
</dbReference>
<keyword evidence="8 9" id="KW-0137">Centromere</keyword>
<dbReference type="InParanoid" id="A0A401G8T2"/>
<keyword evidence="2 9" id="KW-0158">Chromosome</keyword>
<evidence type="ECO:0000256" key="2">
    <source>
        <dbReference type="ARBA" id="ARBA00022454"/>
    </source>
</evidence>
<dbReference type="RefSeq" id="XP_027609499.1">
    <property type="nucleotide sequence ID" value="XM_027753698.1"/>
</dbReference>
<organism evidence="13 14">
    <name type="scientific">Sparassis crispa</name>
    <dbReference type="NCBI Taxonomy" id="139825"/>
    <lineage>
        <taxon>Eukaryota</taxon>
        <taxon>Fungi</taxon>
        <taxon>Dikarya</taxon>
        <taxon>Basidiomycota</taxon>
        <taxon>Agaricomycotina</taxon>
        <taxon>Agaricomycetes</taxon>
        <taxon>Polyporales</taxon>
        <taxon>Sparassidaceae</taxon>
        <taxon>Sparassis</taxon>
    </lineage>
</organism>
<dbReference type="InterPro" id="IPR013255">
    <property type="entry name" value="Spc25_C"/>
</dbReference>
<dbReference type="PANTHER" id="PTHR14281:SF0">
    <property type="entry name" value="KINETOCHORE PROTEIN SPC25"/>
    <property type="match status" value="1"/>
</dbReference>
<dbReference type="STRING" id="139825.A0A401G8T2"/>
<dbReference type="GO" id="GO:0005634">
    <property type="term" value="C:nucleus"/>
    <property type="evidence" value="ECO:0007669"/>
    <property type="project" value="UniProtKB-SubCell"/>
</dbReference>
<evidence type="ECO:0000256" key="11">
    <source>
        <dbReference type="SAM" id="MobiDB-lite"/>
    </source>
</evidence>
<sequence>MTYVARVPKLDLPAILSQQNPQIDLRLDAYETSTRNFLKAVSNYAQRAHTEITNRKNAHTTERKKTGEKMQQIETETNQCKAKEIELIAVLDREQEEKKEAETSVAAFRRQLASVKEKCASFDMEIEQLRTVTANLRRERNRERSLLNNHASRVAPELVDCESRLQCLVEGIDEDKLLIRFTHLDPSDLNREFSLVLDISNRSYKVPTTTPFLPTLPILLDALNDSRDVYDFIRQVRQAFCDLVVQGR</sequence>
<keyword evidence="5 9" id="KW-0995">Kinetochore</keyword>
<comment type="subcellular location">
    <subcellularLocation>
        <location evidence="9">Nucleus</location>
    </subcellularLocation>
    <subcellularLocation>
        <location evidence="9">Chromosome</location>
        <location evidence="9">Centromere</location>
        <location evidence="9">Kinetochore</location>
    </subcellularLocation>
</comment>
<evidence type="ECO:0000256" key="1">
    <source>
        <dbReference type="ARBA" id="ARBA00006379"/>
    </source>
</evidence>
<gene>
    <name evidence="13" type="ORF">SCP_0114750</name>
</gene>
<keyword evidence="9" id="KW-0539">Nucleus</keyword>
<feature type="compositionally biased region" description="Basic and acidic residues" evidence="11">
    <location>
        <begin position="54"/>
        <end position="68"/>
    </location>
</feature>